<comment type="caution">
    <text evidence="1">The sequence shown here is derived from an EMBL/GenBank/DDBJ whole genome shotgun (WGS) entry which is preliminary data.</text>
</comment>
<dbReference type="OrthoDB" id="8298003at2759"/>
<gene>
    <name evidence="1" type="ORF">AFUS01_LOCUS34868</name>
</gene>
<name>A0A8J2KWI1_9HEXA</name>
<reference evidence="1" key="1">
    <citation type="submission" date="2021-06" db="EMBL/GenBank/DDBJ databases">
        <authorList>
            <person name="Hodson N. C."/>
            <person name="Mongue J. A."/>
            <person name="Jaron S. K."/>
        </authorList>
    </citation>
    <scope>NUCLEOTIDE SEQUENCE</scope>
</reference>
<organism evidence="1 2">
    <name type="scientific">Allacma fusca</name>
    <dbReference type="NCBI Taxonomy" id="39272"/>
    <lineage>
        <taxon>Eukaryota</taxon>
        <taxon>Metazoa</taxon>
        <taxon>Ecdysozoa</taxon>
        <taxon>Arthropoda</taxon>
        <taxon>Hexapoda</taxon>
        <taxon>Collembola</taxon>
        <taxon>Symphypleona</taxon>
        <taxon>Sminthuridae</taxon>
        <taxon>Allacma</taxon>
    </lineage>
</organism>
<accession>A0A8J2KWI1</accession>
<sequence length="194" mass="21845">KLPYDYLELIESTRGQRQLAVNPECSQGYTASVSELISVKLIKAIKTHYGVSYAAVLNSVVIGAIQEILPRNKIPVPKFLTCEYVVPSPHERPESVINQFHSLPVRWHMLSNSAEERLYTTQEKINDLSSSAAPIALYWYQQLQSLLPARLHGFMMSREDSGYVMTSSNFPVVDVHSNEHKLCDMFVGHNPTPG</sequence>
<evidence type="ECO:0000313" key="1">
    <source>
        <dbReference type="EMBL" id="CAG7824724.1"/>
    </source>
</evidence>
<protein>
    <submittedName>
        <fullName evidence="1">Uncharacterized protein</fullName>
    </submittedName>
</protein>
<dbReference type="EMBL" id="CAJVCH010533757">
    <property type="protein sequence ID" value="CAG7824724.1"/>
    <property type="molecule type" value="Genomic_DNA"/>
</dbReference>
<feature type="non-terminal residue" evidence="1">
    <location>
        <position position="194"/>
    </location>
</feature>
<evidence type="ECO:0000313" key="2">
    <source>
        <dbReference type="Proteomes" id="UP000708208"/>
    </source>
</evidence>
<keyword evidence="2" id="KW-1185">Reference proteome</keyword>
<dbReference type="AlphaFoldDB" id="A0A8J2KWI1"/>
<proteinExistence type="predicted"/>
<dbReference type="Proteomes" id="UP000708208">
    <property type="component" value="Unassembled WGS sequence"/>
</dbReference>
<feature type="non-terminal residue" evidence="1">
    <location>
        <position position="1"/>
    </location>
</feature>